<comment type="caution">
    <text evidence="1">The sequence shown here is derived from an EMBL/GenBank/DDBJ whole genome shotgun (WGS) entry which is preliminary data.</text>
</comment>
<sequence>MLIICVTIAMVVNTIVLLIKKHNTKEAQHIQNLEGSILKISPNTTIPNAYIELESFPAQSLVQATNVHYGARPDLKKTNVGVLVSGPKKMREDAAVIGSSNLAKNMHFESISFSW</sequence>
<dbReference type="Proteomes" id="UP000447434">
    <property type="component" value="Chromosome 17"/>
</dbReference>
<proteinExistence type="predicted"/>
<evidence type="ECO:0000313" key="1">
    <source>
        <dbReference type="EMBL" id="KAE9595480.1"/>
    </source>
</evidence>
<name>A0A6A4P218_LUPAL</name>
<accession>A0A6A4P218</accession>
<evidence type="ECO:0000313" key="2">
    <source>
        <dbReference type="Proteomes" id="UP000447434"/>
    </source>
</evidence>
<dbReference type="OrthoDB" id="1424707at2759"/>
<keyword evidence="2" id="KW-1185">Reference proteome</keyword>
<dbReference type="EMBL" id="WOCE01000017">
    <property type="protein sequence ID" value="KAE9595480.1"/>
    <property type="molecule type" value="Genomic_DNA"/>
</dbReference>
<dbReference type="AlphaFoldDB" id="A0A6A4P218"/>
<reference evidence="2" key="1">
    <citation type="journal article" date="2020" name="Nat. Commun.">
        <title>Genome sequence of the cluster root forming white lupin.</title>
        <authorList>
            <person name="Hufnagel B."/>
            <person name="Marques A."/>
            <person name="Soriano A."/>
            <person name="Marques L."/>
            <person name="Divol F."/>
            <person name="Doumas P."/>
            <person name="Sallet E."/>
            <person name="Mancinotti D."/>
            <person name="Carrere S."/>
            <person name="Marande W."/>
            <person name="Arribat S."/>
            <person name="Keller J."/>
            <person name="Huneau C."/>
            <person name="Blein T."/>
            <person name="Aime D."/>
            <person name="Laguerre M."/>
            <person name="Taylor J."/>
            <person name="Schubert V."/>
            <person name="Nelson M."/>
            <person name="Geu-Flores F."/>
            <person name="Crespi M."/>
            <person name="Gallardo-Guerrero K."/>
            <person name="Delaux P.-M."/>
            <person name="Salse J."/>
            <person name="Berges H."/>
            <person name="Guyot R."/>
            <person name="Gouzy J."/>
            <person name="Peret B."/>
        </authorList>
    </citation>
    <scope>NUCLEOTIDE SEQUENCE [LARGE SCALE GENOMIC DNA]</scope>
    <source>
        <strain evidence="2">cv. Amiga</strain>
    </source>
</reference>
<organism evidence="1 2">
    <name type="scientific">Lupinus albus</name>
    <name type="common">White lupine</name>
    <name type="synonym">Lupinus termis</name>
    <dbReference type="NCBI Taxonomy" id="3870"/>
    <lineage>
        <taxon>Eukaryota</taxon>
        <taxon>Viridiplantae</taxon>
        <taxon>Streptophyta</taxon>
        <taxon>Embryophyta</taxon>
        <taxon>Tracheophyta</taxon>
        <taxon>Spermatophyta</taxon>
        <taxon>Magnoliopsida</taxon>
        <taxon>eudicotyledons</taxon>
        <taxon>Gunneridae</taxon>
        <taxon>Pentapetalae</taxon>
        <taxon>rosids</taxon>
        <taxon>fabids</taxon>
        <taxon>Fabales</taxon>
        <taxon>Fabaceae</taxon>
        <taxon>Papilionoideae</taxon>
        <taxon>50 kb inversion clade</taxon>
        <taxon>genistoids sensu lato</taxon>
        <taxon>core genistoids</taxon>
        <taxon>Genisteae</taxon>
        <taxon>Lupinus</taxon>
    </lineage>
</organism>
<gene>
    <name evidence="1" type="ORF">Lalb_Chr17g0339241</name>
</gene>
<protein>
    <submittedName>
        <fullName evidence="1">Putative ferric-chelate reductase (NADH)</fullName>
    </submittedName>
</protein>